<evidence type="ECO:0000313" key="5">
    <source>
        <dbReference type="EMBL" id="GGY28364.1"/>
    </source>
</evidence>
<keyword evidence="2" id="KW-0238">DNA-binding</keyword>
<evidence type="ECO:0000256" key="1">
    <source>
        <dbReference type="ARBA" id="ARBA00023015"/>
    </source>
</evidence>
<dbReference type="SUPFAM" id="SSF55874">
    <property type="entry name" value="ATPase domain of HSP90 chaperone/DNA topoisomerase II/histidine kinase"/>
    <property type="match status" value="1"/>
</dbReference>
<evidence type="ECO:0000256" key="3">
    <source>
        <dbReference type="ARBA" id="ARBA00023163"/>
    </source>
</evidence>
<feature type="domain" description="HTH luxR-type" evidence="4">
    <location>
        <begin position="414"/>
        <end position="479"/>
    </location>
</feature>
<organism evidence="5 6">
    <name type="scientific">Streptomyces xanthochromogenes</name>
    <dbReference type="NCBI Taxonomy" id="67384"/>
    <lineage>
        <taxon>Bacteria</taxon>
        <taxon>Bacillati</taxon>
        <taxon>Actinomycetota</taxon>
        <taxon>Actinomycetes</taxon>
        <taxon>Kitasatosporales</taxon>
        <taxon>Streptomycetaceae</taxon>
        <taxon>Streptomyces</taxon>
    </lineage>
</organism>
<dbReference type="PROSITE" id="PS50043">
    <property type="entry name" value="HTH_LUXR_2"/>
    <property type="match status" value="1"/>
</dbReference>
<evidence type="ECO:0000259" key="4">
    <source>
        <dbReference type="PROSITE" id="PS50043"/>
    </source>
</evidence>
<keyword evidence="3" id="KW-0804">Transcription</keyword>
<evidence type="ECO:0000313" key="6">
    <source>
        <dbReference type="Proteomes" id="UP000600946"/>
    </source>
</evidence>
<sequence length="479" mass="49350">MTDTAFTTDAPAMTDALRAVGAPSTTDAALAADAGSFAGAGSFAEARPADSTGARSAAFALARAAELVRGPLNEILPTLSAALAPLVAHTVVAELSGQCAHSPFKVHLPHGDAGTAPRIGVADLQALGPRVTPGHPWQGTAVLGGEERAVVALTSEAAPMAGQPPLLVLVRKPSGGLLTDADAAVAQQLWDLATGHRARLTSEAVPGALAQSRSTAAERARVIAELGEAHETALTALLGVLRSKGLDDREARSRAVDVAVSALVAVRAEADRNQELTEEPAAEAFAQLAESLKPLLRHSEVRLEFAAPEAETAETSLAADVAHLARAAVRAVVLAMAGQEGVRRIHVRWRLADCQLVAAVRDDGPGDLPRAALDTHRVAQRLAALGGTLAVDALPGWGTTVTATLPLGTAPGPRLDPLSELHPREAEVLGHLARGHRNRTIAQELHISESTVKFHVANILAKLGVSSRGEAAAMLHAVA</sequence>
<dbReference type="InterPro" id="IPR016032">
    <property type="entry name" value="Sig_transdc_resp-reg_C-effctor"/>
</dbReference>
<protein>
    <submittedName>
        <fullName evidence="5">Helix-turn-helix transcriptional regulator</fullName>
    </submittedName>
</protein>
<proteinExistence type="predicted"/>
<gene>
    <name evidence="5" type="ORF">GCM10010326_22510</name>
</gene>
<dbReference type="PANTHER" id="PTHR44688">
    <property type="entry name" value="DNA-BINDING TRANSCRIPTIONAL ACTIVATOR DEVR_DOSR"/>
    <property type="match status" value="1"/>
</dbReference>
<dbReference type="Gene3D" id="3.30.565.10">
    <property type="entry name" value="Histidine kinase-like ATPase, C-terminal domain"/>
    <property type="match status" value="1"/>
</dbReference>
<dbReference type="InterPro" id="IPR000792">
    <property type="entry name" value="Tscrpt_reg_LuxR_C"/>
</dbReference>
<dbReference type="CDD" id="cd06170">
    <property type="entry name" value="LuxR_C_like"/>
    <property type="match status" value="1"/>
</dbReference>
<dbReference type="Pfam" id="PF00196">
    <property type="entry name" value="GerE"/>
    <property type="match status" value="1"/>
</dbReference>
<keyword evidence="6" id="KW-1185">Reference proteome</keyword>
<comment type="caution">
    <text evidence="5">The sequence shown here is derived from an EMBL/GenBank/DDBJ whole genome shotgun (WGS) entry which is preliminary data.</text>
</comment>
<keyword evidence="1" id="KW-0805">Transcription regulation</keyword>
<dbReference type="EMBL" id="BMUU01000003">
    <property type="protein sequence ID" value="GGY28364.1"/>
    <property type="molecule type" value="Genomic_DNA"/>
</dbReference>
<reference evidence="6" key="1">
    <citation type="journal article" date="2019" name="Int. J. Syst. Evol. Microbiol.">
        <title>The Global Catalogue of Microorganisms (GCM) 10K type strain sequencing project: providing services to taxonomists for standard genome sequencing and annotation.</title>
        <authorList>
            <consortium name="The Broad Institute Genomics Platform"/>
            <consortium name="The Broad Institute Genome Sequencing Center for Infectious Disease"/>
            <person name="Wu L."/>
            <person name="Ma J."/>
        </authorList>
    </citation>
    <scope>NUCLEOTIDE SEQUENCE [LARGE SCALE GENOMIC DNA]</scope>
    <source>
        <strain evidence="6">JCM 4594</strain>
    </source>
</reference>
<dbReference type="PROSITE" id="PS00622">
    <property type="entry name" value="HTH_LUXR_1"/>
    <property type="match status" value="1"/>
</dbReference>
<dbReference type="SMART" id="SM00421">
    <property type="entry name" value="HTH_LUXR"/>
    <property type="match status" value="1"/>
</dbReference>
<dbReference type="InterPro" id="IPR036890">
    <property type="entry name" value="HATPase_C_sf"/>
</dbReference>
<dbReference type="Proteomes" id="UP000600946">
    <property type="component" value="Unassembled WGS sequence"/>
</dbReference>
<dbReference type="SUPFAM" id="SSF46894">
    <property type="entry name" value="C-terminal effector domain of the bipartite response regulators"/>
    <property type="match status" value="1"/>
</dbReference>
<dbReference type="PRINTS" id="PR00038">
    <property type="entry name" value="HTHLUXR"/>
</dbReference>
<dbReference type="PANTHER" id="PTHR44688:SF16">
    <property type="entry name" value="DNA-BINDING TRANSCRIPTIONAL ACTIVATOR DEVR_DOSR"/>
    <property type="match status" value="1"/>
</dbReference>
<dbReference type="InterPro" id="IPR036388">
    <property type="entry name" value="WH-like_DNA-bd_sf"/>
</dbReference>
<name>A0ABQ2ZX98_9ACTN</name>
<accession>A0ABQ2ZX98</accession>
<evidence type="ECO:0000256" key="2">
    <source>
        <dbReference type="ARBA" id="ARBA00023125"/>
    </source>
</evidence>
<dbReference type="Gene3D" id="1.10.10.10">
    <property type="entry name" value="Winged helix-like DNA-binding domain superfamily/Winged helix DNA-binding domain"/>
    <property type="match status" value="1"/>
</dbReference>